<dbReference type="AlphaFoldDB" id="A0AA37TRR4"/>
<feature type="domain" description="FAD dependent oxidoreductase" evidence="6">
    <location>
        <begin position="7"/>
        <end position="42"/>
    </location>
</feature>
<dbReference type="PRINTS" id="PR00420">
    <property type="entry name" value="RNGMNOXGNASE"/>
</dbReference>
<dbReference type="Pfam" id="PF05199">
    <property type="entry name" value="GMC_oxred_C"/>
    <property type="match status" value="1"/>
</dbReference>
<dbReference type="SUPFAM" id="SSF51905">
    <property type="entry name" value="FAD/NAD(P)-binding domain"/>
    <property type="match status" value="1"/>
</dbReference>
<comment type="cofactor">
    <cofactor evidence="1">
        <name>FAD</name>
        <dbReference type="ChEBI" id="CHEBI:57692"/>
    </cofactor>
</comment>
<dbReference type="InterPro" id="IPR036188">
    <property type="entry name" value="FAD/NAD-bd_sf"/>
</dbReference>
<evidence type="ECO:0008006" key="10">
    <source>
        <dbReference type="Google" id="ProtNLM"/>
    </source>
</evidence>
<evidence type="ECO:0000256" key="1">
    <source>
        <dbReference type="ARBA" id="ARBA00001974"/>
    </source>
</evidence>
<dbReference type="RefSeq" id="WP_238195834.1">
    <property type="nucleotide sequence ID" value="NZ_BPQZ01000006.1"/>
</dbReference>
<dbReference type="Pfam" id="PF01266">
    <property type="entry name" value="DAO"/>
    <property type="match status" value="1"/>
</dbReference>
<keyword evidence="3" id="KW-0285">Flavoprotein</keyword>
<dbReference type="PANTHER" id="PTHR42784">
    <property type="entry name" value="PYRANOSE 2-OXIDASE"/>
    <property type="match status" value="1"/>
</dbReference>
<protein>
    <recommendedName>
        <fullName evidence="10">Glucose-methanol-choline oxidoreductase</fullName>
    </recommendedName>
</protein>
<organism evidence="8 9">
    <name type="scientific">Methylobacterium tardum</name>
    <dbReference type="NCBI Taxonomy" id="374432"/>
    <lineage>
        <taxon>Bacteria</taxon>
        <taxon>Pseudomonadati</taxon>
        <taxon>Pseudomonadota</taxon>
        <taxon>Alphaproteobacteria</taxon>
        <taxon>Hyphomicrobiales</taxon>
        <taxon>Methylobacteriaceae</taxon>
        <taxon>Methylobacterium</taxon>
    </lineage>
</organism>
<evidence type="ECO:0000256" key="2">
    <source>
        <dbReference type="ARBA" id="ARBA00010790"/>
    </source>
</evidence>
<dbReference type="InterPro" id="IPR051473">
    <property type="entry name" value="P2Ox-like"/>
</dbReference>
<feature type="domain" description="Glucose-methanol-choline oxidoreductase C-terminal" evidence="7">
    <location>
        <begin position="376"/>
        <end position="490"/>
    </location>
</feature>
<evidence type="ECO:0000313" key="8">
    <source>
        <dbReference type="EMBL" id="GLS74582.1"/>
    </source>
</evidence>
<evidence type="ECO:0000256" key="3">
    <source>
        <dbReference type="ARBA" id="ARBA00022630"/>
    </source>
</evidence>
<keyword evidence="4" id="KW-0274">FAD</keyword>
<sequence length="508" mass="51759">MTAPDADVVVVGSGPAGVSAAWPLAEAGLRVLLLDASEPGAGPGLAPARHRADPDHWKTRFGADLAAVEAPPDVSPKFGTPRARAARAGFPDRIGLSTAGFFAAGSLGRGGLSTIWGALATPFTAAERADLPFPAAELDAAYARVARRIGLGPPAPPSSPAARLVLARHASRPGRTGVRLEPAPNAVLDAPLDGRQACNLCGLCLYGCDRGSIYASDLELPALTRRPNFAYRPGHLVRAVEADGAGHRLRVETRGGAVTVTAPRVVLAAGTIATTGLALARLGLFDQPVRLLSNPAAAAAFLVPRLVGSDRPAGGLGLGQVFYRAGDAAGVLYGADTLPLDMLAGRLPVGRPFALRMARALAPALLLATCYRPGAQSRNTLTVSRADNATRLSIRGERTAEATASLTADLSRLGRALRRAGALALPGSTALLEPGADAHYAGTLPMGGGGPAATSADGALARVPGLYIADGAALPTLPATHPTLTIMANADRIGRALARRARSGEASR</sequence>
<evidence type="ECO:0000259" key="6">
    <source>
        <dbReference type="Pfam" id="PF01266"/>
    </source>
</evidence>
<evidence type="ECO:0000256" key="5">
    <source>
        <dbReference type="ARBA" id="ARBA00023002"/>
    </source>
</evidence>
<dbReference type="InterPro" id="IPR006076">
    <property type="entry name" value="FAD-dep_OxRdtase"/>
</dbReference>
<dbReference type="GO" id="GO:0016614">
    <property type="term" value="F:oxidoreductase activity, acting on CH-OH group of donors"/>
    <property type="evidence" value="ECO:0007669"/>
    <property type="project" value="InterPro"/>
</dbReference>
<dbReference type="Proteomes" id="UP001157440">
    <property type="component" value="Unassembled WGS sequence"/>
</dbReference>
<dbReference type="EMBL" id="BSPL01000038">
    <property type="protein sequence ID" value="GLS74582.1"/>
    <property type="molecule type" value="Genomic_DNA"/>
</dbReference>
<dbReference type="InterPro" id="IPR007867">
    <property type="entry name" value="GMC_OxRtase_C"/>
</dbReference>
<evidence type="ECO:0000259" key="7">
    <source>
        <dbReference type="Pfam" id="PF05199"/>
    </source>
</evidence>
<keyword evidence="5" id="KW-0560">Oxidoreductase</keyword>
<name>A0AA37TRR4_9HYPH</name>
<gene>
    <name evidence="8" type="ORF">GCM10007890_66000</name>
</gene>
<proteinExistence type="inferred from homology"/>
<dbReference type="Gene3D" id="3.50.50.60">
    <property type="entry name" value="FAD/NAD(P)-binding domain"/>
    <property type="match status" value="2"/>
</dbReference>
<evidence type="ECO:0000313" key="9">
    <source>
        <dbReference type="Proteomes" id="UP001157440"/>
    </source>
</evidence>
<accession>A0AA37TRR4</accession>
<comment type="similarity">
    <text evidence="2">Belongs to the GMC oxidoreductase family.</text>
</comment>
<dbReference type="PANTHER" id="PTHR42784:SF1">
    <property type="entry name" value="PYRANOSE 2-OXIDASE"/>
    <property type="match status" value="1"/>
</dbReference>
<keyword evidence="9" id="KW-1185">Reference proteome</keyword>
<reference evidence="9" key="1">
    <citation type="journal article" date="2019" name="Int. J. Syst. Evol. Microbiol.">
        <title>The Global Catalogue of Microorganisms (GCM) 10K type strain sequencing project: providing services to taxonomists for standard genome sequencing and annotation.</title>
        <authorList>
            <consortium name="The Broad Institute Genomics Platform"/>
            <consortium name="The Broad Institute Genome Sequencing Center for Infectious Disease"/>
            <person name="Wu L."/>
            <person name="Ma J."/>
        </authorList>
    </citation>
    <scope>NUCLEOTIDE SEQUENCE [LARGE SCALE GENOMIC DNA]</scope>
    <source>
        <strain evidence="9">NBRC 103632</strain>
    </source>
</reference>
<comment type="caution">
    <text evidence="8">The sequence shown here is derived from an EMBL/GenBank/DDBJ whole genome shotgun (WGS) entry which is preliminary data.</text>
</comment>
<evidence type="ECO:0000256" key="4">
    <source>
        <dbReference type="ARBA" id="ARBA00022827"/>
    </source>
</evidence>